<evidence type="ECO:0000256" key="1">
    <source>
        <dbReference type="SAM" id="MobiDB-lite"/>
    </source>
</evidence>
<dbReference type="EMBL" id="KV454433">
    <property type="protein sequence ID" value="ODQ79035.1"/>
    <property type="molecule type" value="Genomic_DNA"/>
</dbReference>
<protein>
    <submittedName>
        <fullName evidence="2">Uncharacterized protein</fullName>
    </submittedName>
</protein>
<reference evidence="3" key="1">
    <citation type="submission" date="2016-05" db="EMBL/GenBank/DDBJ databases">
        <title>Comparative genomics of biotechnologically important yeasts.</title>
        <authorList>
            <consortium name="DOE Joint Genome Institute"/>
            <person name="Riley R."/>
            <person name="Haridas S."/>
            <person name="Wolfe K.H."/>
            <person name="Lopes M.R."/>
            <person name="Hittinger C.T."/>
            <person name="Goker M."/>
            <person name="Salamov A."/>
            <person name="Wisecaver J."/>
            <person name="Long T.M."/>
            <person name="Aerts A.L."/>
            <person name="Barry K."/>
            <person name="Choi C."/>
            <person name="Clum A."/>
            <person name="Coughlan A.Y."/>
            <person name="Deshpande S."/>
            <person name="Douglass A.P."/>
            <person name="Hanson S.J."/>
            <person name="Klenk H.-P."/>
            <person name="Labutti K."/>
            <person name="Lapidus A."/>
            <person name="Lindquist E."/>
            <person name="Lipzen A."/>
            <person name="Meier-Kolthoff J.P."/>
            <person name="Ohm R.A."/>
            <person name="Otillar R.P."/>
            <person name="Pangilinan J."/>
            <person name="Peng Y."/>
            <person name="Rokas A."/>
            <person name="Rosa C.A."/>
            <person name="Scheuner C."/>
            <person name="Sibirny A.A."/>
            <person name="Slot J.C."/>
            <person name="Stielow J.B."/>
            <person name="Sun H."/>
            <person name="Kurtzman C.P."/>
            <person name="Blackwell M."/>
            <person name="Grigoriev I.V."/>
            <person name="Jeffries T.W."/>
        </authorList>
    </citation>
    <scope>NUCLEOTIDE SEQUENCE [LARGE SCALE GENOMIC DNA]</scope>
    <source>
        <strain evidence="3">NRRL Y-12698</strain>
    </source>
</reference>
<proteinExistence type="predicted"/>
<keyword evidence="3" id="KW-1185">Reference proteome</keyword>
<gene>
    <name evidence="2" type="ORF">BABINDRAFT_167581</name>
</gene>
<feature type="compositionally biased region" description="Polar residues" evidence="1">
    <location>
        <begin position="269"/>
        <end position="279"/>
    </location>
</feature>
<dbReference type="GeneID" id="30148376"/>
<name>A0A1E3QMX2_9ASCO</name>
<sequence length="488" mass="56297">MTTQHPTPETPSETQQLEMMQRFYRKTMDYVHKNTLVFRLWHTVLHLHCHNTRTPSRNSPVVALLVLEFSIRKRFMVKYYARFNRLRRATHARHALQTVLAFVAPVILGRTGRIVTMDLEEPHWKAYLHCLLGRHCVEMELVYAEVLQSKDDRFIADVQWSHELMGRAVKNAGEMDGLDTLLAEGTTLYNEMMAASPPSHFSLETYMTNLSFAAERFPEHQVPFHMYLVREWAPEWVDLLLDDMALVMHILASKADISGRDKSEPQHMAPSNTPSPKTTVLTNAKLKKQAKKQAKAAKQQTKLNKTDIRSAARFIMCLKDYAEHAISLARLALYLLNYAIQVVKERTIESQPVLWCRTVNELDTGLRMVDTLTANVDDLLSYTNTELPDFFMNGERMHLSWIVLLQGLYKACLVLKTLAYTIREMGVIDCEPTEHFRNCLSIMLITAANIPYDETFTFKDCACDDRVFVMVSASLKFFAREYELLHSL</sequence>
<feature type="region of interest" description="Disordered" evidence="1">
    <location>
        <begin position="258"/>
        <end position="279"/>
    </location>
</feature>
<dbReference type="AlphaFoldDB" id="A0A1E3QMX2"/>
<evidence type="ECO:0000313" key="2">
    <source>
        <dbReference type="EMBL" id="ODQ79035.1"/>
    </source>
</evidence>
<evidence type="ECO:0000313" key="3">
    <source>
        <dbReference type="Proteomes" id="UP000094336"/>
    </source>
</evidence>
<dbReference type="Proteomes" id="UP000094336">
    <property type="component" value="Unassembled WGS sequence"/>
</dbReference>
<accession>A0A1E3QMX2</accession>
<dbReference type="RefSeq" id="XP_018984363.1">
    <property type="nucleotide sequence ID" value="XM_019130523.1"/>
</dbReference>
<organism evidence="2 3">
    <name type="scientific">Babjeviella inositovora NRRL Y-12698</name>
    <dbReference type="NCBI Taxonomy" id="984486"/>
    <lineage>
        <taxon>Eukaryota</taxon>
        <taxon>Fungi</taxon>
        <taxon>Dikarya</taxon>
        <taxon>Ascomycota</taxon>
        <taxon>Saccharomycotina</taxon>
        <taxon>Pichiomycetes</taxon>
        <taxon>Serinales incertae sedis</taxon>
        <taxon>Babjeviella</taxon>
    </lineage>
</organism>